<protein>
    <recommendedName>
        <fullName evidence="1">PIN-like domain-containing protein</fullName>
    </recommendedName>
</protein>
<dbReference type="InterPro" id="IPR041494">
    <property type="entry name" value="PIN7"/>
</dbReference>
<evidence type="ECO:0000259" key="1">
    <source>
        <dbReference type="Pfam" id="PF18475"/>
    </source>
</evidence>
<sequence length="220" mass="25472">MQFILFYYGEYIMENMMRNEALRIALIDYENCCNLRNISLADYTDLILFAGPLQQTVVLPADTWPDNIRVSIRQIDNISKNNVDFHLVMELGRMTCCSAGNNTWHIISNDKGYDGIIHTLQKRGFRCERIAPEHAESHLSVSHLIVPEGDVIIRWANRMQQASGSDVRNLPVSVEGFNNYLKSHMRGEWHKERAVSIRSELVRRGVIKIQADKIVWLTRR</sequence>
<proteinExistence type="predicted"/>
<name>A0A2S1JE65_ECOLX</name>
<dbReference type="CDD" id="cd18723">
    <property type="entry name" value="PIN_LabA-like"/>
    <property type="match status" value="1"/>
</dbReference>
<dbReference type="Pfam" id="PF18475">
    <property type="entry name" value="PIN7"/>
    <property type="match status" value="1"/>
</dbReference>
<geneLocation type="plasmid" evidence="2">
    <name>p11011-fosA</name>
</geneLocation>
<reference evidence="2" key="1">
    <citation type="submission" date="2018-01" db="EMBL/GenBank/DDBJ databases">
        <title>Complete sequence of p11011-fosA.</title>
        <authorList>
            <person name="Shen Y."/>
            <person name="Feng J."/>
            <person name="Zhao Y."/>
            <person name="Qu D."/>
            <person name="Zhan Z."/>
            <person name="Jiang X."/>
            <person name="Zeng L."/>
        </authorList>
    </citation>
    <scope>NUCLEOTIDE SEQUENCE</scope>
    <source>
        <strain evidence="2">11011</strain>
        <plasmid evidence="2">p11011-fosA</plasmid>
    </source>
</reference>
<evidence type="ECO:0000313" key="2">
    <source>
        <dbReference type="EMBL" id="AWF76679.1"/>
    </source>
</evidence>
<dbReference type="EMBL" id="MG764548">
    <property type="protein sequence ID" value="AWF76679.1"/>
    <property type="molecule type" value="Genomic_DNA"/>
</dbReference>
<dbReference type="AlphaFoldDB" id="A0A2S1JE65"/>
<organism evidence="2">
    <name type="scientific">Escherichia coli</name>
    <dbReference type="NCBI Taxonomy" id="562"/>
    <lineage>
        <taxon>Bacteria</taxon>
        <taxon>Pseudomonadati</taxon>
        <taxon>Pseudomonadota</taxon>
        <taxon>Gammaproteobacteria</taxon>
        <taxon>Enterobacterales</taxon>
        <taxon>Enterobacteriaceae</taxon>
        <taxon>Escherichia</taxon>
    </lineage>
</organism>
<feature type="domain" description="PIN-like" evidence="1">
    <location>
        <begin position="26"/>
        <end position="124"/>
    </location>
</feature>
<accession>A0A2S1JE65</accession>
<keyword evidence="2" id="KW-0614">Plasmid</keyword>